<keyword evidence="2" id="KW-1185">Reference proteome</keyword>
<dbReference type="RefSeq" id="XP_027467712.1">
    <property type="nucleotide sequence ID" value="XM_027611911.1"/>
</dbReference>
<accession>A0A6J2ELG5</accession>
<feature type="compositionally biased region" description="Basic residues" evidence="1">
    <location>
        <begin position="309"/>
        <end position="341"/>
    </location>
</feature>
<feature type="compositionally biased region" description="Basic and acidic residues" evidence="1">
    <location>
        <begin position="143"/>
        <end position="153"/>
    </location>
</feature>
<dbReference type="KEGG" id="zca:113932602"/>
<sequence length="476" mass="51440">MLKEGNEEFALGHYNAEESGDRPRVTEEPRSPRTSSPRGREGAHSQGWKARRPAPAHPRLGLAGHAVIQRRHVRAAAPSLLPPPSPCAWQEKRATWSGNKGPRGPRRSGTRCHPTPGPKHRCSLGPAPRPHAPGPGRSQGGESRPRLDPDTRSRFVTAGKEIPASSFRQSSLPRGALTQAPEDPTGKNCRPTSSAPALSEAASTRLGCQRDPVLRVLPGSSLKRWKNSCLELRWGAGGSGRESAQQKAPRGRGGGERSSGKTSGQSAEAARRGPGHRGFAGTRSLASTAAPKQQAGKLCRAARSSRPPRASRRHCRRRRPLAPHPLARHHVRRRCRRRRRQCLLAASGPNPSANHKRARESSRSRPRPSLAQASPSPSWVPSCSAQLGQGKVIPGREAVFRERLLLFIALSSPSLASQPRFALSDCAGTGFLQPPSPVLLPPRGTIGGDQTWEIRFLDVKFTSRQLPWTGAGRRGP</sequence>
<dbReference type="Proteomes" id="UP000515165">
    <property type="component" value="Chromosome 10"/>
</dbReference>
<dbReference type="OrthoDB" id="10648555at2759"/>
<gene>
    <name evidence="3" type="primary">LOC113932602</name>
</gene>
<feature type="compositionally biased region" description="Basic and acidic residues" evidence="1">
    <location>
        <begin position="15"/>
        <end position="31"/>
    </location>
</feature>
<dbReference type="AlphaFoldDB" id="A0A6J2ELG5"/>
<evidence type="ECO:0000313" key="3">
    <source>
        <dbReference type="RefSeq" id="XP_027467712.1"/>
    </source>
</evidence>
<feature type="region of interest" description="Disordered" evidence="1">
    <location>
        <begin position="234"/>
        <end position="381"/>
    </location>
</feature>
<evidence type="ECO:0000256" key="1">
    <source>
        <dbReference type="SAM" id="MobiDB-lite"/>
    </source>
</evidence>
<feature type="compositionally biased region" description="Low complexity" evidence="1">
    <location>
        <begin position="298"/>
        <end position="308"/>
    </location>
</feature>
<organism evidence="2 3">
    <name type="scientific">Zalophus californianus</name>
    <name type="common">California sealion</name>
    <dbReference type="NCBI Taxonomy" id="9704"/>
    <lineage>
        <taxon>Eukaryota</taxon>
        <taxon>Metazoa</taxon>
        <taxon>Chordata</taxon>
        <taxon>Craniata</taxon>
        <taxon>Vertebrata</taxon>
        <taxon>Euteleostomi</taxon>
        <taxon>Mammalia</taxon>
        <taxon>Eutheria</taxon>
        <taxon>Laurasiatheria</taxon>
        <taxon>Carnivora</taxon>
        <taxon>Caniformia</taxon>
        <taxon>Pinnipedia</taxon>
        <taxon>Otariidae</taxon>
        <taxon>Zalophus</taxon>
    </lineage>
</organism>
<name>A0A6J2ELG5_ZALCA</name>
<dbReference type="GeneID" id="113932602"/>
<protein>
    <submittedName>
        <fullName evidence="3">Translation initiation factor IF-2-like</fullName>
    </submittedName>
</protein>
<feature type="region of interest" description="Disordered" evidence="1">
    <location>
        <begin position="1"/>
        <end position="206"/>
    </location>
</feature>
<proteinExistence type="predicted"/>
<reference evidence="3" key="1">
    <citation type="submission" date="2025-08" db="UniProtKB">
        <authorList>
            <consortium name="RefSeq"/>
        </authorList>
    </citation>
    <scope>IDENTIFICATION</scope>
    <source>
        <tissue evidence="3">Blood</tissue>
    </source>
</reference>
<feature type="compositionally biased region" description="Low complexity" evidence="1">
    <location>
        <begin position="367"/>
        <end position="377"/>
    </location>
</feature>
<evidence type="ECO:0000313" key="2">
    <source>
        <dbReference type="Proteomes" id="UP000515165"/>
    </source>
</evidence>